<proteinExistence type="predicted"/>
<dbReference type="Proteomes" id="UP000214720">
    <property type="component" value="Unassembled WGS sequence"/>
</dbReference>
<organism evidence="2 3">
    <name type="scientific">Caballeronia sordidicola</name>
    <name type="common">Burkholderia sordidicola</name>
    <dbReference type="NCBI Taxonomy" id="196367"/>
    <lineage>
        <taxon>Bacteria</taxon>
        <taxon>Pseudomonadati</taxon>
        <taxon>Pseudomonadota</taxon>
        <taxon>Betaproteobacteria</taxon>
        <taxon>Burkholderiales</taxon>
        <taxon>Burkholderiaceae</taxon>
        <taxon>Caballeronia</taxon>
    </lineage>
</organism>
<comment type="caution">
    <text evidence="2">The sequence shown here is derived from an EMBL/GenBank/DDBJ whole genome shotgun (WGS) entry which is preliminary data.</text>
</comment>
<dbReference type="InterPro" id="IPR036291">
    <property type="entry name" value="NAD(P)-bd_dom_sf"/>
</dbReference>
<gene>
    <name evidence="2" type="ORF">BSU04_17365</name>
</gene>
<dbReference type="eggNOG" id="COG0451">
    <property type="taxonomic scope" value="Bacteria"/>
</dbReference>
<reference evidence="3" key="1">
    <citation type="submission" date="2017-01" db="EMBL/GenBank/DDBJ databases">
        <title>Genome Analysis of Deinococcus marmoris KOPRI26562.</title>
        <authorList>
            <person name="Kim J.H."/>
            <person name="Oh H.-M."/>
        </authorList>
    </citation>
    <scope>NUCLEOTIDE SEQUENCE [LARGE SCALE GENOMIC DNA]</scope>
    <source>
        <strain evidence="3">PAMC 26633</strain>
    </source>
</reference>
<dbReference type="Pfam" id="PF01370">
    <property type="entry name" value="Epimerase"/>
    <property type="match status" value="1"/>
</dbReference>
<accession>A0A226X1R7</accession>
<name>A0A226X1R7_CABSO</name>
<dbReference type="AlphaFoldDB" id="A0A226X1R7"/>
<dbReference type="InterPro" id="IPR001509">
    <property type="entry name" value="Epimerase_deHydtase"/>
</dbReference>
<dbReference type="EMBL" id="MTHB01000109">
    <property type="protein sequence ID" value="OXC77303.1"/>
    <property type="molecule type" value="Genomic_DNA"/>
</dbReference>
<dbReference type="PANTHER" id="PTHR43103:SF6">
    <property type="entry name" value="PUTATIVE-RELATED"/>
    <property type="match status" value="1"/>
</dbReference>
<protein>
    <submittedName>
        <fullName evidence="2">UDP-glucose 4-epimerase</fullName>
    </submittedName>
</protein>
<dbReference type="RefSeq" id="WP_089161600.1">
    <property type="nucleotide sequence ID" value="NZ_MTHB01000109.1"/>
</dbReference>
<evidence type="ECO:0000313" key="2">
    <source>
        <dbReference type="EMBL" id="OXC77303.1"/>
    </source>
</evidence>
<dbReference type="OrthoDB" id="9801056at2"/>
<dbReference type="PANTHER" id="PTHR43103">
    <property type="entry name" value="NUCLEOSIDE-DIPHOSPHATE-SUGAR EPIMERASE"/>
    <property type="match status" value="1"/>
</dbReference>
<dbReference type="SUPFAM" id="SSF51735">
    <property type="entry name" value="NAD(P)-binding Rossmann-fold domains"/>
    <property type="match status" value="1"/>
</dbReference>
<evidence type="ECO:0000259" key="1">
    <source>
        <dbReference type="Pfam" id="PF01370"/>
    </source>
</evidence>
<dbReference type="Gene3D" id="3.40.50.720">
    <property type="entry name" value="NAD(P)-binding Rossmann-like Domain"/>
    <property type="match status" value="1"/>
</dbReference>
<evidence type="ECO:0000313" key="3">
    <source>
        <dbReference type="Proteomes" id="UP000214720"/>
    </source>
</evidence>
<feature type="domain" description="NAD-dependent epimerase/dehydratase" evidence="1">
    <location>
        <begin position="5"/>
        <end position="196"/>
    </location>
</feature>
<sequence>MTKRVIVTGGSGLAGKWVVEDLVAHGYEVLNLDRVPMAKPIARTLITDLTDAGQVFNALASSTVLKEFDDDLEPKPIDAIVHFAAIPRILITTDNEVFRINVMATYNVLDAASKLGIKKVIVASSETTYGVVFAHRHRDPEYFPLDEQYPVDPMDSYAMSKVINEVTAKAFHARTGADIYCLRIGNVLDPIDYQKFPAWFKDPGLRKRIAWSYIDGRDLATACRLGIEKDGLGFEVMNVAADDVSSDQPTAELLKQFYPNVPVKKQLGEFETLLSNEKLKRLLGWQQNYRWREQVPQ</sequence>